<dbReference type="Proteomes" id="UP001360560">
    <property type="component" value="Unassembled WGS sequence"/>
</dbReference>
<dbReference type="InterPro" id="IPR036477">
    <property type="entry name" value="Formyl_transf_N_sf"/>
</dbReference>
<dbReference type="SUPFAM" id="SSF53328">
    <property type="entry name" value="Formyltransferase"/>
    <property type="match status" value="1"/>
</dbReference>
<dbReference type="GeneID" id="90073890"/>
<dbReference type="EMBL" id="BTFZ01000011">
    <property type="protein sequence ID" value="GMM35915.1"/>
    <property type="molecule type" value="Genomic_DNA"/>
</dbReference>
<comment type="catalytic activity">
    <reaction evidence="9">
        <text>N(1)-(5-phospho-beta-D-ribosyl)glycinamide + (6R)-10-formyltetrahydrofolate = N(2)-formyl-N(1)-(5-phospho-beta-D-ribosyl)glycinamide + (6S)-5,6,7,8-tetrahydrofolate + H(+)</text>
        <dbReference type="Rhea" id="RHEA:15053"/>
        <dbReference type="ChEBI" id="CHEBI:15378"/>
        <dbReference type="ChEBI" id="CHEBI:57453"/>
        <dbReference type="ChEBI" id="CHEBI:143788"/>
        <dbReference type="ChEBI" id="CHEBI:147286"/>
        <dbReference type="ChEBI" id="CHEBI:195366"/>
        <dbReference type="EC" id="2.1.2.2"/>
    </reaction>
</comment>
<evidence type="ECO:0000256" key="1">
    <source>
        <dbReference type="ARBA" id="ARBA00005054"/>
    </source>
</evidence>
<dbReference type="Gene3D" id="3.40.50.170">
    <property type="entry name" value="Formyl transferase, N-terminal domain"/>
    <property type="match status" value="1"/>
</dbReference>
<reference evidence="11 12" key="1">
    <citation type="journal article" date="2023" name="Elife">
        <title>Identification of key yeast species and microbe-microbe interactions impacting larval growth of Drosophila in the wild.</title>
        <authorList>
            <person name="Mure A."/>
            <person name="Sugiura Y."/>
            <person name="Maeda R."/>
            <person name="Honda K."/>
            <person name="Sakurai N."/>
            <person name="Takahashi Y."/>
            <person name="Watada M."/>
            <person name="Katoh T."/>
            <person name="Gotoh A."/>
            <person name="Gotoh Y."/>
            <person name="Taniguchi I."/>
            <person name="Nakamura K."/>
            <person name="Hayashi T."/>
            <person name="Katayama T."/>
            <person name="Uemura T."/>
            <person name="Hattori Y."/>
        </authorList>
    </citation>
    <scope>NUCLEOTIDE SEQUENCE [LARGE SCALE GENOMIC DNA]</scope>
    <source>
        <strain evidence="11 12">SC-9</strain>
    </source>
</reference>
<dbReference type="GO" id="GO:0006189">
    <property type="term" value="P:'de novo' IMP biosynthetic process"/>
    <property type="evidence" value="ECO:0007669"/>
    <property type="project" value="InterPro"/>
</dbReference>
<dbReference type="InterPro" id="IPR004607">
    <property type="entry name" value="GART"/>
</dbReference>
<evidence type="ECO:0000256" key="4">
    <source>
        <dbReference type="ARBA" id="ARBA00022679"/>
    </source>
</evidence>
<feature type="domain" description="Formyl transferase N-terminal" evidence="10">
    <location>
        <begin position="9"/>
        <end position="230"/>
    </location>
</feature>
<dbReference type="PANTHER" id="PTHR43369">
    <property type="entry name" value="PHOSPHORIBOSYLGLYCINAMIDE FORMYLTRANSFERASE"/>
    <property type="match status" value="1"/>
</dbReference>
<dbReference type="RefSeq" id="XP_064852911.1">
    <property type="nucleotide sequence ID" value="XM_064996839.1"/>
</dbReference>
<evidence type="ECO:0000256" key="8">
    <source>
        <dbReference type="ARBA" id="ARBA00041682"/>
    </source>
</evidence>
<evidence type="ECO:0000256" key="3">
    <source>
        <dbReference type="ARBA" id="ARBA00022076"/>
    </source>
</evidence>
<evidence type="ECO:0000259" key="10">
    <source>
        <dbReference type="Pfam" id="PF00551"/>
    </source>
</evidence>
<evidence type="ECO:0000313" key="12">
    <source>
        <dbReference type="Proteomes" id="UP001360560"/>
    </source>
</evidence>
<name>A0AAV5QNL9_9ASCO</name>
<protein>
    <recommendedName>
        <fullName evidence="3">Phosphoribosylglycinamide formyltransferase</fullName>
        <ecNumber evidence="2">2.1.2.2</ecNumber>
    </recommendedName>
    <alternativeName>
        <fullName evidence="8">5'-phosphoribosylglycinamide transformylase</fullName>
    </alternativeName>
    <alternativeName>
        <fullName evidence="7">GAR transformylase</fullName>
    </alternativeName>
</protein>
<dbReference type="EC" id="2.1.2.2" evidence="2"/>
<keyword evidence="4" id="KW-0808">Transferase</keyword>
<comment type="pathway">
    <text evidence="1">Purine metabolism; IMP biosynthesis via de novo pathway; N(2)-formyl-N(1)-(5-phospho-D-ribosyl)glycinamide from N(1)-(5-phospho-D-ribosyl)glycinamide (10-formyl THF route): step 1/1.</text>
</comment>
<accession>A0AAV5QNL9</accession>
<dbReference type="InterPro" id="IPR002376">
    <property type="entry name" value="Formyl_transf_N"/>
</dbReference>
<keyword evidence="5" id="KW-0658">Purine biosynthesis</keyword>
<dbReference type="Pfam" id="PF00551">
    <property type="entry name" value="Formyl_trans_N"/>
    <property type="match status" value="1"/>
</dbReference>
<evidence type="ECO:0000256" key="6">
    <source>
        <dbReference type="ARBA" id="ARBA00038440"/>
    </source>
</evidence>
<keyword evidence="12" id="KW-1185">Reference proteome</keyword>
<evidence type="ECO:0000256" key="7">
    <source>
        <dbReference type="ARBA" id="ARBA00041324"/>
    </source>
</evidence>
<evidence type="ECO:0000313" key="11">
    <source>
        <dbReference type="EMBL" id="GMM35915.1"/>
    </source>
</evidence>
<evidence type="ECO:0000256" key="5">
    <source>
        <dbReference type="ARBA" id="ARBA00022755"/>
    </source>
</evidence>
<dbReference type="AlphaFoldDB" id="A0AAV5QNL9"/>
<gene>
    <name evidence="11" type="ORF">DASC09_032400</name>
</gene>
<dbReference type="NCBIfam" id="TIGR00639">
    <property type="entry name" value="PurN"/>
    <property type="match status" value="1"/>
</dbReference>
<evidence type="ECO:0000256" key="9">
    <source>
        <dbReference type="ARBA" id="ARBA00047664"/>
    </source>
</evidence>
<comment type="caution">
    <text evidence="11">The sequence shown here is derived from an EMBL/GenBank/DDBJ whole genome shotgun (WGS) entry which is preliminary data.</text>
</comment>
<evidence type="ECO:0000256" key="2">
    <source>
        <dbReference type="ARBA" id="ARBA00012254"/>
    </source>
</evidence>
<dbReference type="PANTHER" id="PTHR43369:SF2">
    <property type="entry name" value="PHOSPHORIBOSYLGLYCINAMIDE FORMYLTRANSFERASE"/>
    <property type="match status" value="1"/>
</dbReference>
<dbReference type="GO" id="GO:0004644">
    <property type="term" value="F:phosphoribosylglycinamide formyltransferase activity"/>
    <property type="evidence" value="ECO:0007669"/>
    <property type="project" value="UniProtKB-EC"/>
</dbReference>
<organism evidence="11 12">
    <name type="scientific">Saccharomycopsis crataegensis</name>
    <dbReference type="NCBI Taxonomy" id="43959"/>
    <lineage>
        <taxon>Eukaryota</taxon>
        <taxon>Fungi</taxon>
        <taxon>Dikarya</taxon>
        <taxon>Ascomycota</taxon>
        <taxon>Saccharomycotina</taxon>
        <taxon>Saccharomycetes</taxon>
        <taxon>Saccharomycopsidaceae</taxon>
        <taxon>Saccharomycopsis</taxon>
    </lineage>
</organism>
<dbReference type="FunFam" id="3.40.50.170:FF:000009">
    <property type="entry name" value="Phosphoribosylglycinamide formyltransferase (Eurofung)"/>
    <property type="match status" value="1"/>
</dbReference>
<sequence length="240" mass="25902">MATSEALANITVLISGNGSNLQALIDAIAEGTIKAKISLVISSSPTAYGLERAAKANIPTKIHTLKSYYSSIPADVSPEEKKKQRAKAREVFNQDLLNIILFGDKYASQESVAATPFSSGHKSPGLIVCAGWMLILSKDFLVNLHPYNIPIINLHPALPGQFEGINAIERSWKAAQDGEVDKTGIMIHKVIPEVDKGEPLLVKELSVIKGETLEEYEARVHAAEHDGIVEGTVLALKTLI</sequence>
<comment type="similarity">
    <text evidence="6">Belongs to the GART family.</text>
</comment>
<proteinExistence type="inferred from homology"/>
<dbReference type="GO" id="GO:0005737">
    <property type="term" value="C:cytoplasm"/>
    <property type="evidence" value="ECO:0007669"/>
    <property type="project" value="TreeGrafter"/>
</dbReference>